<evidence type="ECO:0000256" key="1">
    <source>
        <dbReference type="ARBA" id="ARBA00004141"/>
    </source>
</evidence>
<feature type="transmembrane region" description="Helical" evidence="6">
    <location>
        <begin position="54"/>
        <end position="77"/>
    </location>
</feature>
<evidence type="ECO:0000256" key="4">
    <source>
        <dbReference type="ARBA" id="ARBA00022989"/>
    </source>
</evidence>
<keyword evidence="8" id="KW-1185">Reference proteome</keyword>
<dbReference type="eggNOG" id="KOG1485">
    <property type="taxonomic scope" value="Eukaryota"/>
</dbReference>
<protein>
    <submittedName>
        <fullName evidence="7">Uncharacterized protein</fullName>
    </submittedName>
</protein>
<dbReference type="AlphaFoldDB" id="D7KGR1"/>
<sequence length="82" mass="9106">METIHETGLASGVPTEKEMNKLAMSERLAVHILNTTNLVLFVSKVYASMESRSMVVIASTLGSLLDHLSGFILWFTANTMRY</sequence>
<comment type="subcellular location">
    <subcellularLocation>
        <location evidence="1">Membrane</location>
        <topology evidence="1">Multi-pass membrane protein</topology>
    </subcellularLocation>
</comment>
<accession>D7KGR1</accession>
<evidence type="ECO:0000256" key="5">
    <source>
        <dbReference type="ARBA" id="ARBA00023136"/>
    </source>
</evidence>
<dbReference type="GO" id="GO:0008324">
    <property type="term" value="F:monoatomic cation transmembrane transporter activity"/>
    <property type="evidence" value="ECO:0007669"/>
    <property type="project" value="TreeGrafter"/>
</dbReference>
<evidence type="ECO:0000313" key="8">
    <source>
        <dbReference type="Proteomes" id="UP000008694"/>
    </source>
</evidence>
<evidence type="ECO:0000256" key="3">
    <source>
        <dbReference type="ARBA" id="ARBA00022692"/>
    </source>
</evidence>
<dbReference type="SUPFAM" id="SSF161111">
    <property type="entry name" value="Cation efflux protein transmembrane domain-like"/>
    <property type="match status" value="1"/>
</dbReference>
<dbReference type="PANTHER" id="PTHR43840">
    <property type="entry name" value="MITOCHONDRIAL METAL TRANSPORTER 1-RELATED"/>
    <property type="match status" value="1"/>
</dbReference>
<dbReference type="EMBL" id="GL348713">
    <property type="protein sequence ID" value="EFH70524.1"/>
    <property type="molecule type" value="Genomic_DNA"/>
</dbReference>
<reference evidence="8" key="1">
    <citation type="journal article" date="2011" name="Nat. Genet.">
        <title>The Arabidopsis lyrata genome sequence and the basis of rapid genome size change.</title>
        <authorList>
            <person name="Hu T.T."/>
            <person name="Pattyn P."/>
            <person name="Bakker E.G."/>
            <person name="Cao J."/>
            <person name="Cheng J.-F."/>
            <person name="Clark R.M."/>
            <person name="Fahlgren N."/>
            <person name="Fawcett J.A."/>
            <person name="Grimwood J."/>
            <person name="Gundlach H."/>
            <person name="Haberer G."/>
            <person name="Hollister J.D."/>
            <person name="Ossowski S."/>
            <person name="Ottilar R.P."/>
            <person name="Salamov A.A."/>
            <person name="Schneeberger K."/>
            <person name="Spannagl M."/>
            <person name="Wang X."/>
            <person name="Yang L."/>
            <person name="Nasrallah M.E."/>
            <person name="Bergelson J."/>
            <person name="Carrington J.C."/>
            <person name="Gaut B.S."/>
            <person name="Schmutz J."/>
            <person name="Mayer K.F.X."/>
            <person name="Van de Peer Y."/>
            <person name="Grigoriev I.V."/>
            <person name="Nordborg M."/>
            <person name="Weigel D."/>
            <person name="Guo Y.-L."/>
        </authorList>
    </citation>
    <scope>NUCLEOTIDE SEQUENCE [LARGE SCALE GENOMIC DNA]</scope>
    <source>
        <strain evidence="8">cv. MN47</strain>
    </source>
</reference>
<keyword evidence="2" id="KW-0813">Transport</keyword>
<name>D7KGR1_ARALL</name>
<keyword evidence="4 6" id="KW-1133">Transmembrane helix</keyword>
<evidence type="ECO:0000256" key="2">
    <source>
        <dbReference type="ARBA" id="ARBA00022448"/>
    </source>
</evidence>
<proteinExistence type="predicted"/>
<keyword evidence="3 6" id="KW-0812">Transmembrane</keyword>
<dbReference type="InterPro" id="IPR050291">
    <property type="entry name" value="CDF_Transporter"/>
</dbReference>
<dbReference type="GO" id="GO:0016020">
    <property type="term" value="C:membrane"/>
    <property type="evidence" value="ECO:0007669"/>
    <property type="project" value="UniProtKB-SubCell"/>
</dbReference>
<dbReference type="STRING" id="81972.D7KGR1"/>
<dbReference type="Gramene" id="scaffold_104795.1">
    <property type="protein sequence ID" value="scaffold_104795.1"/>
    <property type="gene ID" value="scaffold_104795.1"/>
</dbReference>
<dbReference type="HOGENOM" id="CLU_194785_0_0_1"/>
<evidence type="ECO:0000256" key="6">
    <source>
        <dbReference type="SAM" id="Phobius"/>
    </source>
</evidence>
<gene>
    <name evidence="7" type="ORF">ARALYDRAFT_892001</name>
</gene>
<dbReference type="Proteomes" id="UP000008694">
    <property type="component" value="Unassembled WGS sequence"/>
</dbReference>
<keyword evidence="5 6" id="KW-0472">Membrane</keyword>
<organism evidence="8">
    <name type="scientific">Arabidopsis lyrata subsp. lyrata</name>
    <name type="common">Lyre-leaved rock-cress</name>
    <dbReference type="NCBI Taxonomy" id="81972"/>
    <lineage>
        <taxon>Eukaryota</taxon>
        <taxon>Viridiplantae</taxon>
        <taxon>Streptophyta</taxon>
        <taxon>Embryophyta</taxon>
        <taxon>Tracheophyta</taxon>
        <taxon>Spermatophyta</taxon>
        <taxon>Magnoliopsida</taxon>
        <taxon>eudicotyledons</taxon>
        <taxon>Gunneridae</taxon>
        <taxon>Pentapetalae</taxon>
        <taxon>rosids</taxon>
        <taxon>malvids</taxon>
        <taxon>Brassicales</taxon>
        <taxon>Brassicaceae</taxon>
        <taxon>Camelineae</taxon>
        <taxon>Arabidopsis</taxon>
    </lineage>
</organism>
<evidence type="ECO:0000313" key="7">
    <source>
        <dbReference type="EMBL" id="EFH70524.1"/>
    </source>
</evidence>
<dbReference type="InterPro" id="IPR027469">
    <property type="entry name" value="Cation_efflux_TMD_sf"/>
</dbReference>
<dbReference type="PANTHER" id="PTHR43840:SF35">
    <property type="entry name" value="METAL TOLERANCE PROTEIN 10"/>
    <property type="match status" value="1"/>
</dbReference>